<accession>A0A0L6VKI4</accession>
<dbReference type="AlphaFoldDB" id="A0A0L6VKI4"/>
<name>A0A0L6VKI4_9BASI</name>
<keyword evidence="2" id="KW-1185">Reference proteome</keyword>
<reference evidence="1 2" key="1">
    <citation type="submission" date="2015-08" db="EMBL/GenBank/DDBJ databases">
        <title>Next Generation Sequencing and Analysis of the Genome of Puccinia sorghi L Schw, the Causal Agent of Maize Common Rust.</title>
        <authorList>
            <person name="Rochi L."/>
            <person name="Burguener G."/>
            <person name="Darino M."/>
            <person name="Turjanski A."/>
            <person name="Kreff E."/>
            <person name="Dieguez M.J."/>
            <person name="Sacco F."/>
        </authorList>
    </citation>
    <scope>NUCLEOTIDE SEQUENCE [LARGE SCALE GENOMIC DNA]</scope>
    <source>
        <strain evidence="1 2">RO10H11247</strain>
    </source>
</reference>
<dbReference type="PANTHER" id="PTHR33266">
    <property type="entry name" value="CHROMOSOME 15, WHOLE GENOME SHOTGUN SEQUENCE"/>
    <property type="match status" value="1"/>
</dbReference>
<proteinExistence type="predicted"/>
<dbReference type="PANTHER" id="PTHR33266:SF1">
    <property type="entry name" value="F-BOX DOMAIN-CONTAINING PROTEIN"/>
    <property type="match status" value="1"/>
</dbReference>
<evidence type="ECO:0000313" key="2">
    <source>
        <dbReference type="Proteomes" id="UP000037035"/>
    </source>
</evidence>
<gene>
    <name evidence="1" type="ORF">VP01_1435g5</name>
</gene>
<organism evidence="1 2">
    <name type="scientific">Puccinia sorghi</name>
    <dbReference type="NCBI Taxonomy" id="27349"/>
    <lineage>
        <taxon>Eukaryota</taxon>
        <taxon>Fungi</taxon>
        <taxon>Dikarya</taxon>
        <taxon>Basidiomycota</taxon>
        <taxon>Pucciniomycotina</taxon>
        <taxon>Pucciniomycetes</taxon>
        <taxon>Pucciniales</taxon>
        <taxon>Pucciniaceae</taxon>
        <taxon>Puccinia</taxon>
    </lineage>
</organism>
<sequence length="308" mass="34577">MVGKTRLLMKMAEEMCVVYICLRPEDSTGEPKRSLLATDMLPPSSPNFKAYYIKIIAAIFLVTAKFFQLTPISNLKKRYKEWNEHQTTPTFHRDVLQELRTSEQITDENDIAKYLTDAVTTVQQVFPEDPGLKVLLAIDEASAMLEIPQPKNNDVSFFRHFRRALRTIPDQARVFAILVDTTSRVSNFLPISREDNSSRALGTRGKPSQLFPPIYKIRTFDLMAPPRRAISYDTAIPSILHFALTKLLRSEDVTDTIKLTEARALALLGPTIGVPLHGQARLNVELTASHAAHVADLCASCQQPSAEI</sequence>
<comment type="caution">
    <text evidence="1">The sequence shown here is derived from an EMBL/GenBank/DDBJ whole genome shotgun (WGS) entry which is preliminary data.</text>
</comment>
<dbReference type="EMBL" id="LAVV01004843">
    <property type="protein sequence ID" value="KNZ61214.1"/>
    <property type="molecule type" value="Genomic_DNA"/>
</dbReference>
<protein>
    <submittedName>
        <fullName evidence="1">Uncharacterized protein</fullName>
    </submittedName>
</protein>
<evidence type="ECO:0000313" key="1">
    <source>
        <dbReference type="EMBL" id="KNZ61214.1"/>
    </source>
</evidence>
<dbReference type="OrthoDB" id="2367476at2759"/>
<dbReference type="VEuPathDB" id="FungiDB:VP01_1435g5"/>
<dbReference type="Proteomes" id="UP000037035">
    <property type="component" value="Unassembled WGS sequence"/>
</dbReference>